<keyword evidence="5" id="KW-1185">Reference proteome</keyword>
<feature type="compositionally biased region" description="Basic and acidic residues" evidence="2">
    <location>
        <begin position="40"/>
        <end position="53"/>
    </location>
</feature>
<gene>
    <name evidence="4" type="ORF">J2Z37_000958</name>
</gene>
<dbReference type="SUPFAM" id="SSF53850">
    <property type="entry name" value="Periplasmic binding protein-like II"/>
    <property type="match status" value="1"/>
</dbReference>
<evidence type="ECO:0000313" key="5">
    <source>
        <dbReference type="Proteomes" id="UP001519343"/>
    </source>
</evidence>
<dbReference type="PANTHER" id="PTHR42928">
    <property type="entry name" value="TRICARBOXYLATE-BINDING PROTEIN"/>
    <property type="match status" value="1"/>
</dbReference>
<keyword evidence="3" id="KW-0732">Signal</keyword>
<dbReference type="PROSITE" id="PS51257">
    <property type="entry name" value="PROKAR_LIPOPROTEIN"/>
    <property type="match status" value="1"/>
</dbReference>
<accession>A0ABS4GL26</accession>
<dbReference type="Proteomes" id="UP001519343">
    <property type="component" value="Unassembled WGS sequence"/>
</dbReference>
<dbReference type="Gene3D" id="3.40.190.150">
    <property type="entry name" value="Bordetella uptake gene, domain 1"/>
    <property type="match status" value="1"/>
</dbReference>
<dbReference type="Pfam" id="PF03401">
    <property type="entry name" value="TctC"/>
    <property type="match status" value="1"/>
</dbReference>
<evidence type="ECO:0000313" key="4">
    <source>
        <dbReference type="EMBL" id="MBP1930961.1"/>
    </source>
</evidence>
<keyword evidence="4" id="KW-0675">Receptor</keyword>
<reference evidence="4 5" key="1">
    <citation type="submission" date="2021-03" db="EMBL/GenBank/DDBJ databases">
        <title>Genomic Encyclopedia of Type Strains, Phase IV (KMG-IV): sequencing the most valuable type-strain genomes for metagenomic binning, comparative biology and taxonomic classification.</title>
        <authorList>
            <person name="Goeker M."/>
        </authorList>
    </citation>
    <scope>NUCLEOTIDE SEQUENCE [LARGE SCALE GENOMIC DNA]</scope>
    <source>
        <strain evidence="4 5">DSM 24738</strain>
    </source>
</reference>
<dbReference type="RefSeq" id="WP_209809068.1">
    <property type="nucleotide sequence ID" value="NZ_JAGGKT010000002.1"/>
</dbReference>
<name>A0ABS4GL26_9BACL</name>
<dbReference type="PANTHER" id="PTHR42928:SF5">
    <property type="entry name" value="BLR1237 PROTEIN"/>
    <property type="match status" value="1"/>
</dbReference>
<comment type="caution">
    <text evidence="4">The sequence shown here is derived from an EMBL/GenBank/DDBJ whole genome shotgun (WGS) entry which is preliminary data.</text>
</comment>
<evidence type="ECO:0000256" key="1">
    <source>
        <dbReference type="ARBA" id="ARBA00006987"/>
    </source>
</evidence>
<evidence type="ECO:0000256" key="2">
    <source>
        <dbReference type="SAM" id="MobiDB-lite"/>
    </source>
</evidence>
<feature type="region of interest" description="Disordered" evidence="2">
    <location>
        <begin position="24"/>
        <end position="53"/>
    </location>
</feature>
<feature type="chain" id="PRO_5046858170" evidence="3">
    <location>
        <begin position="22"/>
        <end position="347"/>
    </location>
</feature>
<comment type="similarity">
    <text evidence="1">Belongs to the UPF0065 (bug) family.</text>
</comment>
<protein>
    <submittedName>
        <fullName evidence="4">Tripartite-type tricarboxylate transporter receptor subunit TctC</fullName>
    </submittedName>
</protein>
<dbReference type="InterPro" id="IPR042100">
    <property type="entry name" value="Bug_dom1"/>
</dbReference>
<dbReference type="Gene3D" id="3.40.190.10">
    <property type="entry name" value="Periplasmic binding protein-like II"/>
    <property type="match status" value="1"/>
</dbReference>
<dbReference type="EMBL" id="JAGGKT010000002">
    <property type="protein sequence ID" value="MBP1930961.1"/>
    <property type="molecule type" value="Genomic_DNA"/>
</dbReference>
<dbReference type="InterPro" id="IPR005064">
    <property type="entry name" value="BUG"/>
</dbReference>
<dbReference type="CDD" id="cd07012">
    <property type="entry name" value="PBP2_Bug_TTT"/>
    <property type="match status" value="1"/>
</dbReference>
<proteinExistence type="inferred from homology"/>
<organism evidence="4 5">
    <name type="scientific">Ammoniphilus resinae</name>
    <dbReference type="NCBI Taxonomy" id="861532"/>
    <lineage>
        <taxon>Bacteria</taxon>
        <taxon>Bacillati</taxon>
        <taxon>Bacillota</taxon>
        <taxon>Bacilli</taxon>
        <taxon>Bacillales</taxon>
        <taxon>Paenibacillaceae</taxon>
        <taxon>Aneurinibacillus group</taxon>
        <taxon>Ammoniphilus</taxon>
    </lineage>
</organism>
<dbReference type="PIRSF" id="PIRSF017082">
    <property type="entry name" value="YflP"/>
    <property type="match status" value="1"/>
</dbReference>
<evidence type="ECO:0000256" key="3">
    <source>
        <dbReference type="SAM" id="SignalP"/>
    </source>
</evidence>
<feature type="signal peptide" evidence="3">
    <location>
        <begin position="1"/>
        <end position="21"/>
    </location>
</feature>
<sequence length="347" mass="37499">MKKFFSFSMATILALALTACGGGATQTAKEQPSTPAPAQQEEKKEEPKESKEKWPDKPINLIISYAAGGGTDVGARMLTPYVEKELGVSINIINKPGGGGWVGWTELAHAKPDGYTIGYLNTPNLMTGYLDPKQNRKENLESFTPIANHITDAGAIAIRPDETRFTDIKSMLEYAKNNDLTATSTGVGSDDHFASLKLNHKFGTKFTAVHNKGSAESQAAVMGGHVDVLFANVGELTKLHESGEIKIIGVMSEERSPFLPDVPTLKESGFDGVLSASARGIGAPAGLDPEKLEILRAAFEKGIKNEEQMKKQSETGLQVDYKDGEDYVKLLKDDEQAVLELSELLGW</sequence>